<dbReference type="AlphaFoldDB" id="A0A166A791"/>
<comment type="caution">
    <text evidence="1">The sequence shown here is derived from an EMBL/GenBank/DDBJ whole genome shotgun (WGS) entry which is preliminary data.</text>
</comment>
<dbReference type="PATRIC" id="fig|55758.3.peg.1567"/>
<reference evidence="1 2" key="1">
    <citation type="submission" date="2016-04" db="EMBL/GenBank/DDBJ databases">
        <title>Genome sequence of Methanobrevibacter filiformis DSM 11501.</title>
        <authorList>
            <person name="Poehlein A."/>
            <person name="Seedorf H."/>
            <person name="Daniel R."/>
        </authorList>
    </citation>
    <scope>NUCLEOTIDE SEQUENCE [LARGE SCALE GENOMIC DNA]</scope>
    <source>
        <strain evidence="1 2">DSM 11501</strain>
    </source>
</reference>
<sequence>MYIIEFDVEDMENILLRIRDNDKVIIIESSHYLKRVQREYCSSKLTHMSLKNNIPLYINLPKKNKFRITYSHPESTKYNLVIVMFLENHNEIKLITTFPESKSKLKED</sequence>
<accession>A0A166A791</accession>
<gene>
    <name evidence="1" type="ORF">MBFIL_13810</name>
</gene>
<proteinExistence type="predicted"/>
<evidence type="ECO:0000313" key="2">
    <source>
        <dbReference type="Proteomes" id="UP000077066"/>
    </source>
</evidence>
<dbReference type="STRING" id="55758.MBFIL_13810"/>
<name>A0A166A791_9EURY</name>
<protein>
    <submittedName>
        <fullName evidence="1">Uncharacterized protein</fullName>
    </submittedName>
</protein>
<dbReference type="EMBL" id="LWMT01000244">
    <property type="protein sequence ID" value="KZX11658.1"/>
    <property type="molecule type" value="Genomic_DNA"/>
</dbReference>
<dbReference type="Proteomes" id="UP000077066">
    <property type="component" value="Unassembled WGS sequence"/>
</dbReference>
<evidence type="ECO:0000313" key="1">
    <source>
        <dbReference type="EMBL" id="KZX11658.1"/>
    </source>
</evidence>
<keyword evidence="2" id="KW-1185">Reference proteome</keyword>
<organism evidence="1 2">
    <name type="scientific">Methanobrevibacter filiformis</name>
    <dbReference type="NCBI Taxonomy" id="55758"/>
    <lineage>
        <taxon>Archaea</taxon>
        <taxon>Methanobacteriati</taxon>
        <taxon>Methanobacteriota</taxon>
        <taxon>Methanomada group</taxon>
        <taxon>Methanobacteria</taxon>
        <taxon>Methanobacteriales</taxon>
        <taxon>Methanobacteriaceae</taxon>
        <taxon>Methanobrevibacter</taxon>
    </lineage>
</organism>